<dbReference type="PANTHER" id="PTHR37804">
    <property type="entry name" value="CDAA REGULATORY PROTEIN CDAR"/>
    <property type="match status" value="1"/>
</dbReference>
<evidence type="ECO:0000313" key="2">
    <source>
        <dbReference type="EMBL" id="QDG49830.1"/>
    </source>
</evidence>
<keyword evidence="1" id="KW-0812">Transmembrane</keyword>
<dbReference type="AlphaFoldDB" id="A0A4Y6PNK7"/>
<dbReference type="RefSeq" id="WP_141196327.1">
    <property type="nucleotide sequence ID" value="NZ_CP041186.1"/>
</dbReference>
<dbReference type="InterPro" id="IPR053154">
    <property type="entry name" value="c-di-AMP_regulator"/>
</dbReference>
<organism evidence="2 3">
    <name type="scientific">Persicimonas caeni</name>
    <dbReference type="NCBI Taxonomy" id="2292766"/>
    <lineage>
        <taxon>Bacteria</taxon>
        <taxon>Deltaproteobacteria</taxon>
        <taxon>Bradymonadales</taxon>
        <taxon>Bradymonadaceae</taxon>
        <taxon>Persicimonas</taxon>
    </lineage>
</organism>
<accession>A0A4Y6PNK7</accession>
<gene>
    <name evidence="2" type="ORF">FIV42_03470</name>
</gene>
<feature type="transmembrane region" description="Helical" evidence="1">
    <location>
        <begin position="17"/>
        <end position="34"/>
    </location>
</feature>
<dbReference type="Pfam" id="PF07949">
    <property type="entry name" value="YbbR"/>
    <property type="match status" value="2"/>
</dbReference>
<name>A0A4Y6PNK7_PERCE</name>
<sequence length="325" mass="36448">MLETLDRIIRQTFVRNLHLKVIALLLTLALYLWVSVDREVERTRYAPLRLDVPSYMVLVNDPPNRAAVTVRGKWSDLAQLESAELDSIRLEVDPSMGRSGRISLTPDMVDLPPGLRAIDIEPNLVQFRLEEKQRKRVTVRPKIVGQPEAGYDFKEASVTPEAVEVSGPANSLDELASVGTEPISLSGQRKSFTKQVRPRIDDPLVDFHLDRPLEVTVRLDAQEVERKFEDVKVVPSHHDGALVTSIEPTHVDITVRGPKAVVDEVAKEELLASVDLSDQSAGRSTTVLKEVQIHNVPSGVQIIRKQPNTFRIRMHPKEPAQQARD</sequence>
<keyword evidence="1" id="KW-0472">Membrane</keyword>
<dbReference type="PANTHER" id="PTHR37804:SF1">
    <property type="entry name" value="CDAA REGULATORY PROTEIN CDAR"/>
    <property type="match status" value="1"/>
</dbReference>
<dbReference type="EMBL" id="CP041186">
    <property type="protein sequence ID" value="QDG49830.1"/>
    <property type="molecule type" value="Genomic_DNA"/>
</dbReference>
<dbReference type="InterPro" id="IPR012505">
    <property type="entry name" value="YbbR"/>
</dbReference>
<accession>A0A5B8Y0G6</accession>
<evidence type="ECO:0000256" key="1">
    <source>
        <dbReference type="SAM" id="Phobius"/>
    </source>
</evidence>
<keyword evidence="3" id="KW-1185">Reference proteome</keyword>
<dbReference type="Proteomes" id="UP000315995">
    <property type="component" value="Chromosome"/>
</dbReference>
<evidence type="ECO:0008006" key="4">
    <source>
        <dbReference type="Google" id="ProtNLM"/>
    </source>
</evidence>
<reference evidence="2 3" key="1">
    <citation type="submission" date="2019-06" db="EMBL/GenBank/DDBJ databases">
        <title>Persicimonas caeni gen. nov., sp. nov., a predatory bacterium isolated from solar saltern.</title>
        <authorList>
            <person name="Wang S."/>
        </authorList>
    </citation>
    <scope>NUCLEOTIDE SEQUENCE [LARGE SCALE GENOMIC DNA]</scope>
    <source>
        <strain evidence="2 3">YN101</strain>
    </source>
</reference>
<evidence type="ECO:0000313" key="3">
    <source>
        <dbReference type="Proteomes" id="UP000315995"/>
    </source>
</evidence>
<keyword evidence="1" id="KW-1133">Transmembrane helix</keyword>
<proteinExistence type="predicted"/>
<dbReference type="Gene3D" id="2.170.120.40">
    <property type="entry name" value="YbbR-like domain"/>
    <property type="match status" value="1"/>
</dbReference>
<dbReference type="Gene3D" id="2.170.120.30">
    <property type="match status" value="1"/>
</dbReference>
<protein>
    <recommendedName>
        <fullName evidence="4">YbbR-like domain-containing protein</fullName>
    </recommendedName>
</protein>
<dbReference type="OrthoDB" id="9796042at2"/>